<dbReference type="Gene3D" id="1.10.1420.10">
    <property type="match status" value="1"/>
</dbReference>
<evidence type="ECO:0000256" key="1">
    <source>
        <dbReference type="ARBA" id="ARBA00022741"/>
    </source>
</evidence>
<evidence type="ECO:0000313" key="6">
    <source>
        <dbReference type="EMBL" id="BCZ44831.1"/>
    </source>
</evidence>
<proteinExistence type="predicted"/>
<dbReference type="SUPFAM" id="SSF52540">
    <property type="entry name" value="P-loop containing nucleoside triphosphate hydrolases"/>
    <property type="match status" value="1"/>
</dbReference>
<feature type="domain" description="DNA mismatch repair proteins mutS family" evidence="5">
    <location>
        <begin position="367"/>
        <end position="554"/>
    </location>
</feature>
<evidence type="ECO:0000256" key="4">
    <source>
        <dbReference type="SAM" id="Phobius"/>
    </source>
</evidence>
<dbReference type="Proteomes" id="UP000824633">
    <property type="component" value="Chromosome"/>
</dbReference>
<keyword evidence="2" id="KW-0067">ATP-binding</keyword>
<evidence type="ECO:0000259" key="5">
    <source>
        <dbReference type="SMART" id="SM00534"/>
    </source>
</evidence>
<dbReference type="InterPro" id="IPR027417">
    <property type="entry name" value="P-loop_NTPase"/>
</dbReference>
<keyword evidence="4" id="KW-0472">Membrane</keyword>
<evidence type="ECO:0000256" key="3">
    <source>
        <dbReference type="ARBA" id="ARBA00023125"/>
    </source>
</evidence>
<dbReference type="PANTHER" id="PTHR11361">
    <property type="entry name" value="DNA MISMATCH REPAIR PROTEIN MUTS FAMILY MEMBER"/>
    <property type="match status" value="1"/>
</dbReference>
<dbReference type="Gene3D" id="3.40.50.300">
    <property type="entry name" value="P-loop containing nucleotide triphosphate hydrolases"/>
    <property type="match status" value="1"/>
</dbReference>
<gene>
    <name evidence="6" type="ORF">psyc5s11_08980</name>
</gene>
<feature type="transmembrane region" description="Helical" evidence="4">
    <location>
        <begin position="172"/>
        <end position="190"/>
    </location>
</feature>
<keyword evidence="4" id="KW-0812">Transmembrane</keyword>
<organism evidence="6 7">
    <name type="scientific">Clostridium gelidum</name>
    <dbReference type="NCBI Taxonomy" id="704125"/>
    <lineage>
        <taxon>Bacteria</taxon>
        <taxon>Bacillati</taxon>
        <taxon>Bacillota</taxon>
        <taxon>Clostridia</taxon>
        <taxon>Eubacteriales</taxon>
        <taxon>Clostridiaceae</taxon>
        <taxon>Clostridium</taxon>
    </lineage>
</organism>
<dbReference type="SMART" id="SM00534">
    <property type="entry name" value="MUTSac"/>
    <property type="match status" value="1"/>
</dbReference>
<dbReference type="SUPFAM" id="SSF48334">
    <property type="entry name" value="DNA repair protein MutS, domain III"/>
    <property type="match status" value="1"/>
</dbReference>
<dbReference type="InterPro" id="IPR036187">
    <property type="entry name" value="DNA_mismatch_repair_MutS_sf"/>
</dbReference>
<keyword evidence="3" id="KW-0238">DNA-binding</keyword>
<reference evidence="7" key="1">
    <citation type="submission" date="2021-07" db="EMBL/GenBank/DDBJ databases">
        <title>Complete genome sequencing of a Clostridium isolate.</title>
        <authorList>
            <person name="Ueki A."/>
            <person name="Tonouchi A."/>
        </authorList>
    </citation>
    <scope>NUCLEOTIDE SEQUENCE [LARGE SCALE GENOMIC DNA]</scope>
    <source>
        <strain evidence="7">C5S11</strain>
    </source>
</reference>
<feature type="transmembrane region" description="Helical" evidence="4">
    <location>
        <begin position="6"/>
        <end position="23"/>
    </location>
</feature>
<sequence length="560" mass="64515">MDFKDIVLTVGLILIIIIVNKFFPLNKLSLKKYLGYINMNENMIKDYIKRELKVIKDRKRYFDNIRVLFDLSKKNKYTIDNQTWDDLIMNDIFTEIDRTYSSAGEAVLYTILRNPMMDEDKINKRGNLINLFKKDLNLTIKLRCIFFKLGFDNKNRLIETINGLLSVNKTKFYIYSFLGILPIILILSAILFRQAYFMAILLFYVSVIVEVHNKETANIKALGLIYLRDLITGAKNLTKIKNDELKPYIEEIKVLLNQLKDIDKATFLLKVLNSFGGLLEMFAIPFLIEESTYYRISGKLIEKKDIILRLYYLVGELDALSSISIYEECNKENCSSPKFVAETSLKIRDGIHPLLKNPIENSIEIYNNGIVLTGTNMSGKSTFLRMISTNILLAQTFNFVLAKEYEASFFNVVSSISPKDDITNGKSFYLAEAESILRIIEALKDTIPVFCPIDEIFRGTNPIERISSSAGILKYINNKGKSICIVATHDKELSDILKGNYDFYYFSENVDDKNGLSFDYKIKKGISKTRNAIKILDYIGYPKEIIEDSYKIIENIQGYI</sequence>
<dbReference type="InterPro" id="IPR045076">
    <property type="entry name" value="MutS"/>
</dbReference>
<dbReference type="EMBL" id="AP024849">
    <property type="protein sequence ID" value="BCZ44831.1"/>
    <property type="molecule type" value="Genomic_DNA"/>
</dbReference>
<keyword evidence="7" id="KW-1185">Reference proteome</keyword>
<accession>A0ABM7T779</accession>
<keyword evidence="1" id="KW-0547">Nucleotide-binding</keyword>
<dbReference type="InterPro" id="IPR000432">
    <property type="entry name" value="DNA_mismatch_repair_MutS_C"/>
</dbReference>
<evidence type="ECO:0000313" key="7">
    <source>
        <dbReference type="Proteomes" id="UP000824633"/>
    </source>
</evidence>
<protein>
    <submittedName>
        <fullName evidence="6">DNA mismatch repair protein MutS</fullName>
    </submittedName>
</protein>
<dbReference type="Pfam" id="PF00488">
    <property type="entry name" value="MutS_V"/>
    <property type="match status" value="1"/>
</dbReference>
<dbReference type="PANTHER" id="PTHR11361:SF152">
    <property type="entry name" value="DNA MISMATCH REPAIR PROTEIN"/>
    <property type="match status" value="1"/>
</dbReference>
<keyword evidence="4" id="KW-1133">Transmembrane helix</keyword>
<evidence type="ECO:0000256" key="2">
    <source>
        <dbReference type="ARBA" id="ARBA00022840"/>
    </source>
</evidence>
<name>A0ABM7T779_9CLOT</name>